<reference evidence="4" key="1">
    <citation type="submission" date="2016-10" db="EMBL/GenBank/DDBJ databases">
        <authorList>
            <person name="Varghese N."/>
            <person name="Submissions S."/>
        </authorList>
    </citation>
    <scope>NUCLEOTIDE SEQUENCE [LARGE SCALE GENOMIC DNA]</scope>
    <source>
        <strain evidence="4">DSM 19315</strain>
    </source>
</reference>
<dbReference type="Proteomes" id="UP000199642">
    <property type="component" value="Unassembled WGS sequence"/>
</dbReference>
<organism evidence="3 4">
    <name type="scientific">Algoriphagus hitonicola</name>
    <dbReference type="NCBI Taxonomy" id="435880"/>
    <lineage>
        <taxon>Bacteria</taxon>
        <taxon>Pseudomonadati</taxon>
        <taxon>Bacteroidota</taxon>
        <taxon>Cytophagia</taxon>
        <taxon>Cytophagales</taxon>
        <taxon>Cyclobacteriaceae</taxon>
        <taxon>Algoriphagus</taxon>
    </lineage>
</organism>
<gene>
    <name evidence="3" type="ORF">SAMN04487988_11625</name>
</gene>
<evidence type="ECO:0000259" key="1">
    <source>
        <dbReference type="Pfam" id="PF00534"/>
    </source>
</evidence>
<evidence type="ECO:0000313" key="3">
    <source>
        <dbReference type="EMBL" id="SFH08190.1"/>
    </source>
</evidence>
<dbReference type="Pfam" id="PF13439">
    <property type="entry name" value="Glyco_transf_4"/>
    <property type="match status" value="1"/>
</dbReference>
<feature type="domain" description="Glycosyltransferase subfamily 4-like N-terminal" evidence="2">
    <location>
        <begin position="12"/>
        <end position="160"/>
    </location>
</feature>
<dbReference type="STRING" id="435880.SAMN04487988_11625"/>
<dbReference type="Pfam" id="PF00534">
    <property type="entry name" value="Glycos_transf_1"/>
    <property type="match status" value="1"/>
</dbReference>
<keyword evidence="3" id="KW-0808">Transferase</keyword>
<evidence type="ECO:0000259" key="2">
    <source>
        <dbReference type="Pfam" id="PF13439"/>
    </source>
</evidence>
<dbReference type="AlphaFoldDB" id="A0A1I2X3U5"/>
<feature type="domain" description="Glycosyl transferase family 1" evidence="1">
    <location>
        <begin position="178"/>
        <end position="333"/>
    </location>
</feature>
<protein>
    <submittedName>
        <fullName evidence="3">Glycosyltransferase involved in cell wall bisynthesis</fullName>
    </submittedName>
</protein>
<dbReference type="RefSeq" id="WP_092793974.1">
    <property type="nucleotide sequence ID" value="NZ_FOPC01000016.1"/>
</dbReference>
<keyword evidence="4" id="KW-1185">Reference proteome</keyword>
<dbReference type="OrthoDB" id="823685at2"/>
<dbReference type="Gene3D" id="3.40.50.2000">
    <property type="entry name" value="Glycogen Phosphorylase B"/>
    <property type="match status" value="2"/>
</dbReference>
<dbReference type="SUPFAM" id="SSF53756">
    <property type="entry name" value="UDP-Glycosyltransferase/glycogen phosphorylase"/>
    <property type="match status" value="1"/>
</dbReference>
<name>A0A1I2X3U5_9BACT</name>
<dbReference type="GO" id="GO:0016757">
    <property type="term" value="F:glycosyltransferase activity"/>
    <property type="evidence" value="ECO:0007669"/>
    <property type="project" value="InterPro"/>
</dbReference>
<dbReference type="PANTHER" id="PTHR12526">
    <property type="entry name" value="GLYCOSYLTRANSFERASE"/>
    <property type="match status" value="1"/>
</dbReference>
<evidence type="ECO:0000313" key="4">
    <source>
        <dbReference type="Proteomes" id="UP000199642"/>
    </source>
</evidence>
<proteinExistence type="predicted"/>
<dbReference type="EMBL" id="FOPC01000016">
    <property type="protein sequence ID" value="SFH08190.1"/>
    <property type="molecule type" value="Genomic_DNA"/>
</dbReference>
<dbReference type="InterPro" id="IPR028098">
    <property type="entry name" value="Glyco_trans_4-like_N"/>
</dbReference>
<dbReference type="PANTHER" id="PTHR12526:SF630">
    <property type="entry name" value="GLYCOSYLTRANSFERASE"/>
    <property type="match status" value="1"/>
</dbReference>
<dbReference type="InterPro" id="IPR001296">
    <property type="entry name" value="Glyco_trans_1"/>
</dbReference>
<accession>A0A1I2X3U5</accession>
<sequence length="353" mass="39919">MKVLQIIDSLDFGGMEKLAVNFANALSSKDISNILVSTRKSGPLLALLNNKTDYYELDKKSTLDILSFWKLLKIVKNSKPAVIHAHATSVFWAIMIKKIIPDIKLVYHEHYGGIIADSSASSRLKILQRFKSSLFGCVVVNEELKQYFEGVFEKRVKVVYLENFVAETNYEKNICPVNRFLCVANFKKPKNHFDLIKGLAIVRQKGVDANLTMIGRVDDQAYFEQLKALILELDLMDFIVIEAPRIDLLPYYINTDVGILISDAEGLPMSVLEFGIHKIPVIVSSVGQCVQLLEGGENGSLVKVNDPKDISEKMLDVCMNPDAREKRVKNFYKKVISKHSEKSFLSAYFKFLN</sequence>